<keyword evidence="2" id="KW-0496">Mitochondrion</keyword>
<dbReference type="InterPro" id="IPR003647">
    <property type="entry name" value="Intron_nuc_1_rpt"/>
</dbReference>
<dbReference type="SMART" id="SM00497">
    <property type="entry name" value="IENR1"/>
    <property type="match status" value="4"/>
</dbReference>
<geneLocation type="mitochondrion" evidence="2"/>
<keyword evidence="3" id="KW-1185">Reference proteome</keyword>
<dbReference type="SUPFAM" id="SSF82771">
    <property type="entry name" value="GIY-YIG endonuclease"/>
    <property type="match status" value="1"/>
</dbReference>
<dbReference type="InterPro" id="IPR000305">
    <property type="entry name" value="GIY-YIG_endonuc"/>
</dbReference>
<dbReference type="Pfam" id="PF07453">
    <property type="entry name" value="NUMOD1"/>
    <property type="match status" value="4"/>
</dbReference>
<name>A0ABY6SMH9_PODCO</name>
<evidence type="ECO:0000313" key="3">
    <source>
        <dbReference type="Proteomes" id="UP000280685"/>
    </source>
</evidence>
<proteinExistence type="predicted"/>
<reference evidence="2" key="1">
    <citation type="submission" date="2018-02" db="EMBL/GenBank/DDBJ databases">
        <authorList>
            <person name="Silar P."/>
        </authorList>
    </citation>
    <scope>NUCLEOTIDE SEQUENCE [LARGE SCALE GENOMIC DNA]</scope>
    <source>
        <strain evidence="2">T</strain>
    </source>
</reference>
<feature type="domain" description="GIY-YIG" evidence="1">
    <location>
        <begin position="64"/>
        <end position="146"/>
    </location>
</feature>
<dbReference type="Gene3D" id="3.40.1440.10">
    <property type="entry name" value="GIY-YIG endonuclease"/>
    <property type="match status" value="1"/>
</dbReference>
<evidence type="ECO:0000313" key="2">
    <source>
        <dbReference type="EMBL" id="VBB87394.1"/>
    </source>
</evidence>
<dbReference type="InterPro" id="IPR010896">
    <property type="entry name" value="NUMOD1"/>
</dbReference>
<dbReference type="InterPro" id="IPR035901">
    <property type="entry name" value="GIY-YIG_endonuc_sf"/>
</dbReference>
<dbReference type="SMART" id="SM00465">
    <property type="entry name" value="GIYc"/>
    <property type="match status" value="1"/>
</dbReference>
<dbReference type="EMBL" id="LR026971">
    <property type="protein sequence ID" value="VBB87394.1"/>
    <property type="molecule type" value="Genomic_DNA"/>
</dbReference>
<accession>A0ABY6SMH9</accession>
<sequence>RTHSVSSSFKKYYHTSTTDKLINGLYLNRKAPIKPFKDGAAVIKTCEDLLSPSDLKTFFRSIKSKGGIYIFTYKENPEIFYIGRAKNFRNRFKAHLNINLQDKFHIFANAVGWDKFHFSIIQICSLDIQKERENYYLQKYLPLLNTIYKSEMYTIQNYDSLHEILKLKQLEWNKDNKYSGIPVYLYTYSEGSLKDNYIKFESINKLSQYLNISRETINIYLNTYVPYKSNIFLTDLIVDFELIDKLVSDTIQGLDLDRTISKKVWVYSIDTKSNIVKNIYNSIGETIKILNVSHNSVNNHLDKWIPGGIKNNYLFSNELDNLNIERLKEVHFSRKHNNLNVWIYDANTLELIGNFNSIKKAADYFNVDYRSLINHLDTKEAINKGGIFIYLFKNELDTEDLNLLSNKFNKVSNMTTSIWVYKYVDDKLTLINDNKPSYISKLSLSKDLKISVKTINKYLDSNESYKGYYFYSICK</sequence>
<feature type="non-terminal residue" evidence="2">
    <location>
        <position position="1"/>
    </location>
</feature>
<dbReference type="PROSITE" id="PS50164">
    <property type="entry name" value="GIY_YIG"/>
    <property type="match status" value="1"/>
</dbReference>
<organism evidence="2 3">
    <name type="scientific">Podospora comata</name>
    <dbReference type="NCBI Taxonomy" id="48703"/>
    <lineage>
        <taxon>Eukaryota</taxon>
        <taxon>Fungi</taxon>
        <taxon>Dikarya</taxon>
        <taxon>Ascomycota</taxon>
        <taxon>Pezizomycotina</taxon>
        <taxon>Sordariomycetes</taxon>
        <taxon>Sordariomycetidae</taxon>
        <taxon>Sordariales</taxon>
        <taxon>Podosporaceae</taxon>
        <taxon>Podospora</taxon>
    </lineage>
</organism>
<evidence type="ECO:0000259" key="1">
    <source>
        <dbReference type="PROSITE" id="PS50164"/>
    </source>
</evidence>
<gene>
    <name evidence="2" type="ORF">PAMITO_ORF473</name>
</gene>
<dbReference type="Pfam" id="PF01541">
    <property type="entry name" value="GIY-YIG"/>
    <property type="match status" value="1"/>
</dbReference>
<protein>
    <submittedName>
        <fullName evidence="2">GIY ND1 i1 grp IC protein</fullName>
    </submittedName>
</protein>
<dbReference type="Proteomes" id="UP000280685">
    <property type="component" value="Mitochondrion MT"/>
</dbReference>